<evidence type="ECO:0000256" key="1">
    <source>
        <dbReference type="ARBA" id="ARBA00004114"/>
    </source>
</evidence>
<keyword evidence="3" id="KW-0206">Cytoskeleton</keyword>
<feature type="region of interest" description="Disordered" evidence="6">
    <location>
        <begin position="668"/>
        <end position="736"/>
    </location>
</feature>
<dbReference type="GO" id="GO:0005814">
    <property type="term" value="C:centriole"/>
    <property type="evidence" value="ECO:0007669"/>
    <property type="project" value="UniProtKB-SubCell"/>
</dbReference>
<keyword evidence="5" id="KW-0175">Coiled coil</keyword>
<evidence type="ECO:0000256" key="2">
    <source>
        <dbReference type="ARBA" id="ARBA00022490"/>
    </source>
</evidence>
<dbReference type="InterPro" id="IPR051877">
    <property type="entry name" value="Centriole_BasalBody_StrucProt"/>
</dbReference>
<feature type="coiled-coil region" evidence="5">
    <location>
        <begin position="757"/>
        <end position="1239"/>
    </location>
</feature>
<dbReference type="PANTHER" id="PTHR20544:SF2">
    <property type="entry name" value="TESTIS SPECIFIC 10"/>
    <property type="match status" value="1"/>
</dbReference>
<dbReference type="InParanoid" id="E9H2B0"/>
<dbReference type="Gene3D" id="1.10.287.1490">
    <property type="match status" value="2"/>
</dbReference>
<keyword evidence="2" id="KW-0963">Cytoplasm</keyword>
<feature type="compositionally biased region" description="Polar residues" evidence="6">
    <location>
        <begin position="670"/>
        <end position="735"/>
    </location>
</feature>
<comment type="similarity">
    <text evidence="4">Belongs to the CEP135/TSGA10 family.</text>
</comment>
<feature type="region of interest" description="Disordered" evidence="6">
    <location>
        <begin position="1417"/>
        <end position="1448"/>
    </location>
</feature>
<keyword evidence="8" id="KW-1185">Reference proteome</keyword>
<evidence type="ECO:0000256" key="5">
    <source>
        <dbReference type="SAM" id="Coils"/>
    </source>
</evidence>
<evidence type="ECO:0000313" key="7">
    <source>
        <dbReference type="EMBL" id="EFX74175.1"/>
    </source>
</evidence>
<dbReference type="EMBL" id="GL732585">
    <property type="protein sequence ID" value="EFX74175.1"/>
    <property type="molecule type" value="Genomic_DNA"/>
</dbReference>
<evidence type="ECO:0000256" key="6">
    <source>
        <dbReference type="SAM" id="MobiDB-lite"/>
    </source>
</evidence>
<feature type="compositionally biased region" description="Low complexity" evidence="6">
    <location>
        <begin position="566"/>
        <end position="577"/>
    </location>
</feature>
<feature type="compositionally biased region" description="Low complexity" evidence="6">
    <location>
        <begin position="595"/>
        <end position="608"/>
    </location>
</feature>
<feature type="compositionally biased region" description="Polar residues" evidence="6">
    <location>
        <begin position="369"/>
        <end position="406"/>
    </location>
</feature>
<feature type="coiled-coil region" evidence="5">
    <location>
        <begin position="1294"/>
        <end position="1373"/>
    </location>
</feature>
<organism evidence="7 8">
    <name type="scientific">Daphnia pulex</name>
    <name type="common">Water flea</name>
    <dbReference type="NCBI Taxonomy" id="6669"/>
    <lineage>
        <taxon>Eukaryota</taxon>
        <taxon>Metazoa</taxon>
        <taxon>Ecdysozoa</taxon>
        <taxon>Arthropoda</taxon>
        <taxon>Crustacea</taxon>
        <taxon>Branchiopoda</taxon>
        <taxon>Diplostraca</taxon>
        <taxon>Cladocera</taxon>
        <taxon>Anomopoda</taxon>
        <taxon>Daphniidae</taxon>
        <taxon>Daphnia</taxon>
    </lineage>
</organism>
<evidence type="ECO:0000256" key="3">
    <source>
        <dbReference type="ARBA" id="ARBA00023212"/>
    </source>
</evidence>
<accession>E9H2B0</accession>
<evidence type="ECO:0000256" key="4">
    <source>
        <dbReference type="ARBA" id="ARBA00038123"/>
    </source>
</evidence>
<feature type="compositionally biased region" description="Low complexity" evidence="6">
    <location>
        <begin position="448"/>
        <end position="468"/>
    </location>
</feature>
<feature type="coiled-coil region" evidence="5">
    <location>
        <begin position="206"/>
        <end position="356"/>
    </location>
</feature>
<dbReference type="PANTHER" id="PTHR20544">
    <property type="entry name" value="CENTROSOMAL PROTEIN CEP135"/>
    <property type="match status" value="1"/>
</dbReference>
<feature type="compositionally biased region" description="Polar residues" evidence="6">
    <location>
        <begin position="471"/>
        <end position="513"/>
    </location>
</feature>
<feature type="compositionally biased region" description="Polar residues" evidence="6">
    <location>
        <begin position="522"/>
        <end position="537"/>
    </location>
</feature>
<evidence type="ECO:0000313" key="8">
    <source>
        <dbReference type="Proteomes" id="UP000000305"/>
    </source>
</evidence>
<reference evidence="7 8" key="1">
    <citation type="journal article" date="2011" name="Science">
        <title>The ecoresponsive genome of Daphnia pulex.</title>
        <authorList>
            <person name="Colbourne J.K."/>
            <person name="Pfrender M.E."/>
            <person name="Gilbert D."/>
            <person name="Thomas W.K."/>
            <person name="Tucker A."/>
            <person name="Oakley T.H."/>
            <person name="Tokishita S."/>
            <person name="Aerts A."/>
            <person name="Arnold G.J."/>
            <person name="Basu M.K."/>
            <person name="Bauer D.J."/>
            <person name="Caceres C.E."/>
            <person name="Carmel L."/>
            <person name="Casola C."/>
            <person name="Choi J.H."/>
            <person name="Detter J.C."/>
            <person name="Dong Q."/>
            <person name="Dusheyko S."/>
            <person name="Eads B.D."/>
            <person name="Frohlich T."/>
            <person name="Geiler-Samerotte K.A."/>
            <person name="Gerlach D."/>
            <person name="Hatcher P."/>
            <person name="Jogdeo S."/>
            <person name="Krijgsveld J."/>
            <person name="Kriventseva E.V."/>
            <person name="Kultz D."/>
            <person name="Laforsch C."/>
            <person name="Lindquist E."/>
            <person name="Lopez J."/>
            <person name="Manak J.R."/>
            <person name="Muller J."/>
            <person name="Pangilinan J."/>
            <person name="Patwardhan R.P."/>
            <person name="Pitluck S."/>
            <person name="Pritham E.J."/>
            <person name="Rechtsteiner A."/>
            <person name="Rho M."/>
            <person name="Rogozin I.B."/>
            <person name="Sakarya O."/>
            <person name="Salamov A."/>
            <person name="Schaack S."/>
            <person name="Shapiro H."/>
            <person name="Shiga Y."/>
            <person name="Skalitzky C."/>
            <person name="Smith Z."/>
            <person name="Souvorov A."/>
            <person name="Sung W."/>
            <person name="Tang Z."/>
            <person name="Tsuchiya D."/>
            <person name="Tu H."/>
            <person name="Vos H."/>
            <person name="Wang M."/>
            <person name="Wolf Y.I."/>
            <person name="Yamagata H."/>
            <person name="Yamada T."/>
            <person name="Ye Y."/>
            <person name="Shaw J.R."/>
            <person name="Andrews J."/>
            <person name="Crease T.J."/>
            <person name="Tang H."/>
            <person name="Lucas S.M."/>
            <person name="Robertson H.M."/>
            <person name="Bork P."/>
            <person name="Koonin E.V."/>
            <person name="Zdobnov E.M."/>
            <person name="Grigoriev I.V."/>
            <person name="Lynch M."/>
            <person name="Boore J.L."/>
        </authorList>
    </citation>
    <scope>NUCLEOTIDE SEQUENCE [LARGE SCALE GENOMIC DNA]</scope>
</reference>
<proteinExistence type="inferred from homology"/>
<dbReference type="HOGENOM" id="CLU_251484_0_0_1"/>
<dbReference type="Proteomes" id="UP000000305">
    <property type="component" value="Unassembled WGS sequence"/>
</dbReference>
<sequence>MGTQNNPPSNLRSKSSFSQYVSLRQQLDDLGYNNYLSNDSVPLVDKLLRDLLQYKELCMGSQKHHQTARKKSEISLPSGSVATECSLDNDERRSHQRILREEQATIAQIEALKLENTKLHEQIVEFKFVLDQNATIIQRLKKDNDSKSVLILQLQNGKGKNEAQYNISKPNIEKDGDLPGANLSKIQALYKRILSASDNPAIIDWVKAAETKISNLERELDNTGKALDVSQKTCEQFQKKVLEYENQLIRLEKADRNKGAQTFAQMKSRMEQKERENRELQAQLSEAVRKQHEAMSRAIMLAGERPCNREAAAKNAGAEKKIIGLESERNVMKQMLTTTQRERDELMKEVHRLHSQESALMNEIRALVSNESSSQGPKVSKNVRFQTDNKSARSADSGVESATGSGQEEGGGRNRENWLKRLTEQRQLYYDNVHQLLNYMKNRQSLPSDSGSQQTISTSSVQSLGSGSRPDGSQSNSQGFIPNQSAVFQQNPPNITSYNLSQQPHRNMNQSPYHQPPLLNFQPPSQQQLPTDQSTYNWPAGQPYAPQANTGFEQSNQQQVPAGRPSSQQSSSTFSQQNRQVHDQSHPNSGEMPRQQQQPSYQWYAQSQGISGQTNVPHQKLPVCVCGGIPPELMSQSQNQRGFPQTYQPGVGQSTYPQPYLDPNVGHPNYQPTYQSQPNAQGFAQQPNLSSAQHAQMLATQTSGFDNSDQPNYRISRPTTTNVHDQKTQTESGGSASVYVPTAEELSKLPSQLQTWAQSMMEEKKSLKEKNSELRLELDEISENSQKSDGLVNEVADKLKKAEDLIGKLQSELDASNGKLRATEQGLTMERNNLQQLRLDIDEADGNASSLTKKFVEKSTQLDAAKLYCAQLEQNVGALQDQINSLKSQLEAVLSQNEIPNPAVQKLLNEIEGRNARVLQLEKQLSEKQDIINQREKELDKVNNRLKEFENDLSNEKVKAQQLQQDIENSQGKLKATEREVSMEKNRLQQLQMDITNADMNAAALAKKMMEKSTQLDDARQRCNELEQKVLRSEEQVGNLQGQLRGLQVQRAQGETEQRQLLDELDACKARINQLERQSSTKQDTITMLQNHISTYENKIHMLEKETGDKNSQVELNRRQNERLANEIDQAKIDNSSLRQENERLVASLAQSRGELDRERKGADDLRREIQSYISHVRQVESILARKDEEKDALLKQFQALANETSSFDTERENMERSIRNQQQEVTTLQAELLTVRRRLGELEALYSQQKTAGVQSEMQADDLLRRLGILERDLRDERGDKMEAETTRLHEDFRVLEQRLSKEKENVRNLESIVSILRQERSQQENQMRNIANVKAELCGTEGKVADLTRENQRLKQEVLQEKFEREKTRQEYKRMGNLSHTPPLLTSYNVSPAPGAFHIPSGALHNLSTATIGTHTLAPSAGGSSNGTPRRRQTVASRFANNATQT</sequence>
<dbReference type="OMA" id="QMDQLML"/>
<protein>
    <submittedName>
        <fullName evidence="7">Uncharacterized protein</fullName>
    </submittedName>
</protein>
<gene>
    <name evidence="7" type="ORF">DAPPUDRAFT_307484</name>
</gene>
<feature type="compositionally biased region" description="Polar residues" evidence="6">
    <location>
        <begin position="1424"/>
        <end position="1448"/>
    </location>
</feature>
<feature type="region of interest" description="Disordered" evidence="6">
    <location>
        <begin position="369"/>
        <end position="416"/>
    </location>
</feature>
<feature type="region of interest" description="Disordered" evidence="6">
    <location>
        <begin position="443"/>
        <end position="614"/>
    </location>
</feature>
<name>E9H2B0_DAPPU</name>
<dbReference type="OrthoDB" id="6351470at2759"/>
<dbReference type="KEGG" id="dpx:DAPPUDRAFT_307484"/>
<comment type="subcellular location">
    <subcellularLocation>
        <location evidence="1">Cytoplasm</location>
        <location evidence="1">Cytoskeleton</location>
        <location evidence="1">Microtubule organizing center</location>
        <location evidence="1">Centrosome</location>
        <location evidence="1">Centriole</location>
    </subcellularLocation>
</comment>
<feature type="compositionally biased region" description="Polar residues" evidence="6">
    <location>
        <begin position="547"/>
        <end position="560"/>
    </location>
</feature>